<evidence type="ECO:0000256" key="1">
    <source>
        <dbReference type="SAM" id="SignalP"/>
    </source>
</evidence>
<feature type="signal peptide" evidence="1">
    <location>
        <begin position="1"/>
        <end position="21"/>
    </location>
</feature>
<protein>
    <submittedName>
        <fullName evidence="2">Uncharacterized protein</fullName>
    </submittedName>
</protein>
<sequence>MKLSSINLLAILGLLWLGACSEDDNEDDLDVQGSNTTLTVFGEVEGDFEARGQYIEHSDAVSGLHVNSFEFLDNFDPSQSTFLISISRFSEDPMELGTGLHRLETSYMVGGETGKFGAGVTWWDESRNAIIYPELTNGILRVNKITDSHIQGDIILRMKTSEYNEVQTEINIDGSFNVPE</sequence>
<gene>
    <name evidence="2" type="ORF">JCM15548_13877</name>
</gene>
<dbReference type="Proteomes" id="UP000032900">
    <property type="component" value="Unassembled WGS sequence"/>
</dbReference>
<feature type="chain" id="PRO_5002428753" evidence="1">
    <location>
        <begin position="22"/>
        <end position="180"/>
    </location>
</feature>
<organism evidence="2 3">
    <name type="scientific">Geofilum rubicundum JCM 15548</name>
    <dbReference type="NCBI Taxonomy" id="1236989"/>
    <lineage>
        <taxon>Bacteria</taxon>
        <taxon>Pseudomonadati</taxon>
        <taxon>Bacteroidota</taxon>
        <taxon>Bacteroidia</taxon>
        <taxon>Marinilabiliales</taxon>
        <taxon>Marinilabiliaceae</taxon>
        <taxon>Geofilum</taxon>
    </lineage>
</organism>
<name>A0A0E9M2X9_9BACT</name>
<dbReference type="RefSeq" id="WP_062127663.1">
    <property type="nucleotide sequence ID" value="NZ_BAZW01000050.1"/>
</dbReference>
<keyword evidence="1" id="KW-0732">Signal</keyword>
<dbReference type="AlphaFoldDB" id="A0A0E9M2X9"/>
<reference evidence="2 3" key="1">
    <citation type="journal article" date="2015" name="Microbes Environ.">
        <title>Distribution and evolution of nitrogen fixation genes in the phylum bacteroidetes.</title>
        <authorList>
            <person name="Inoue J."/>
            <person name="Oshima K."/>
            <person name="Suda W."/>
            <person name="Sakamoto M."/>
            <person name="Iino T."/>
            <person name="Noda S."/>
            <person name="Hongoh Y."/>
            <person name="Hattori M."/>
            <person name="Ohkuma M."/>
        </authorList>
    </citation>
    <scope>NUCLEOTIDE SEQUENCE [LARGE SCALE GENOMIC DNA]</scope>
    <source>
        <strain evidence="2">JCM 15548</strain>
    </source>
</reference>
<comment type="caution">
    <text evidence="2">The sequence shown here is derived from an EMBL/GenBank/DDBJ whole genome shotgun (WGS) entry which is preliminary data.</text>
</comment>
<dbReference type="EMBL" id="BAZW01000050">
    <property type="protein sequence ID" value="GAO31510.1"/>
    <property type="molecule type" value="Genomic_DNA"/>
</dbReference>
<proteinExistence type="predicted"/>
<accession>A0A0E9M2X9</accession>
<dbReference type="STRING" id="1236989.JCM15548_13877"/>
<evidence type="ECO:0000313" key="3">
    <source>
        <dbReference type="Proteomes" id="UP000032900"/>
    </source>
</evidence>
<dbReference type="OrthoDB" id="1493553at2"/>
<dbReference type="PROSITE" id="PS51257">
    <property type="entry name" value="PROKAR_LIPOPROTEIN"/>
    <property type="match status" value="1"/>
</dbReference>
<keyword evidence="3" id="KW-1185">Reference proteome</keyword>
<evidence type="ECO:0000313" key="2">
    <source>
        <dbReference type="EMBL" id="GAO31510.1"/>
    </source>
</evidence>